<evidence type="ECO:0000313" key="5">
    <source>
        <dbReference type="Proteomes" id="UP000008461"/>
    </source>
</evidence>
<dbReference type="EMBL" id="CP002691">
    <property type="protein sequence ID" value="AEE51107.1"/>
    <property type="molecule type" value="Genomic_DNA"/>
</dbReference>
<dbReference type="HOGENOM" id="CLU_020027_14_3_10"/>
<sequence>MRRTSLLLLVLFHALLACAQVDVQALDQYFQQAQKDWNVPGLSIAVVKDGKVVLAKGYGVLEKGKTAPADENSLYAIASNTKAFISASIGILVDEGKLKWDDPVQKYLPYFELYDPYVSKHATVRDLLCHRLGLGTFSGDAIWYKTNYSAEEVVKRAHFLPQDYEFRGGYGYTNLMFIAAGEVIRSASGQPWDVFVKERIFKPLGMDRSQTSTSTLAGMSNVAMPHKSIYGPAEPIPYAGWDNMGAAGGIISSVSDMARWMNLQLSKGNHNGQAIFSPQAQETFWTMHNSFKVTAGQKQRFPTRHFAGYGLGWNIADHGGRMVVSHGGGYDGMYSQVMMVPEEKLGVVVLTNSMTGISPNLCFYVVDQYLGQPRKDWSKLGISGELQQQAERRNIVETRKAARVKNTSPALSATALVGKYADPLYGTIEVKLIGDKLEMHFPHGPQLDAVLSHWHYDTYEIQWKQTHAWYDFGTVQFLTDNNRKVTGIQFDVPNEDIFFEEIHAKRL</sequence>
<proteinExistence type="predicted"/>
<evidence type="ECO:0000313" key="4">
    <source>
        <dbReference type="EMBL" id="AEE51107.1"/>
    </source>
</evidence>
<dbReference type="PANTHER" id="PTHR46825:SF15">
    <property type="entry name" value="BETA-LACTAMASE-RELATED DOMAIN-CONTAINING PROTEIN"/>
    <property type="match status" value="1"/>
</dbReference>
<dbReference type="eggNOG" id="COG1680">
    <property type="taxonomic scope" value="Bacteria"/>
</dbReference>
<evidence type="ECO:0000259" key="3">
    <source>
        <dbReference type="Pfam" id="PF11954"/>
    </source>
</evidence>
<name>F4KS20_HALH1</name>
<organism evidence="4 5">
    <name type="scientific">Haliscomenobacter hydrossis (strain ATCC 27775 / DSM 1100 / LMG 10767 / O)</name>
    <dbReference type="NCBI Taxonomy" id="760192"/>
    <lineage>
        <taxon>Bacteria</taxon>
        <taxon>Pseudomonadati</taxon>
        <taxon>Bacteroidota</taxon>
        <taxon>Saprospiria</taxon>
        <taxon>Saprospirales</taxon>
        <taxon>Haliscomenobacteraceae</taxon>
        <taxon>Haliscomenobacter</taxon>
    </lineage>
</organism>
<dbReference type="KEGG" id="hhy:Halhy_3247"/>
<feature type="chain" id="PRO_5003311981" evidence="1">
    <location>
        <begin position="20"/>
        <end position="507"/>
    </location>
</feature>
<dbReference type="PANTHER" id="PTHR46825">
    <property type="entry name" value="D-ALANYL-D-ALANINE-CARBOXYPEPTIDASE/ENDOPEPTIDASE AMPH"/>
    <property type="match status" value="1"/>
</dbReference>
<feature type="domain" description="Peptidase S12 Pab87-related C-terminal" evidence="3">
    <location>
        <begin position="403"/>
        <end position="505"/>
    </location>
</feature>
<feature type="domain" description="Beta-lactamase-related" evidence="2">
    <location>
        <begin position="26"/>
        <end position="356"/>
    </location>
</feature>
<dbReference type="Gene3D" id="2.40.128.600">
    <property type="match status" value="1"/>
</dbReference>
<dbReference type="Pfam" id="PF00144">
    <property type="entry name" value="Beta-lactamase"/>
    <property type="match status" value="1"/>
</dbReference>
<keyword evidence="1" id="KW-0732">Signal</keyword>
<feature type="signal peptide" evidence="1">
    <location>
        <begin position="1"/>
        <end position="19"/>
    </location>
</feature>
<dbReference type="InterPro" id="IPR001466">
    <property type="entry name" value="Beta-lactam-related"/>
</dbReference>
<dbReference type="InterPro" id="IPR012338">
    <property type="entry name" value="Beta-lactam/transpept-like"/>
</dbReference>
<dbReference type="Gene3D" id="3.40.710.10">
    <property type="entry name" value="DD-peptidase/beta-lactamase superfamily"/>
    <property type="match status" value="1"/>
</dbReference>
<keyword evidence="5" id="KW-1185">Reference proteome</keyword>
<gene>
    <name evidence="4" type="ordered locus">Halhy_3247</name>
</gene>
<dbReference type="InterPro" id="IPR021860">
    <property type="entry name" value="Peptidase_S12_Pab87-rel_C"/>
</dbReference>
<dbReference type="AlphaFoldDB" id="F4KS20"/>
<evidence type="ECO:0000259" key="2">
    <source>
        <dbReference type="Pfam" id="PF00144"/>
    </source>
</evidence>
<dbReference type="RefSeq" id="WP_013765648.1">
    <property type="nucleotide sequence ID" value="NC_015510.1"/>
</dbReference>
<dbReference type="Pfam" id="PF11954">
    <property type="entry name" value="DUF3471"/>
    <property type="match status" value="1"/>
</dbReference>
<dbReference type="PROSITE" id="PS51257">
    <property type="entry name" value="PROKAR_LIPOPROTEIN"/>
    <property type="match status" value="1"/>
</dbReference>
<dbReference type="SUPFAM" id="SSF56601">
    <property type="entry name" value="beta-lactamase/transpeptidase-like"/>
    <property type="match status" value="1"/>
</dbReference>
<dbReference type="OrthoDB" id="1522765at2"/>
<dbReference type="Proteomes" id="UP000008461">
    <property type="component" value="Chromosome"/>
</dbReference>
<accession>F4KS20</accession>
<protein>
    <submittedName>
        <fullName evidence="4">Beta-lactamase</fullName>
    </submittedName>
</protein>
<reference evidence="4 5" key="1">
    <citation type="journal article" date="2011" name="Stand. Genomic Sci.">
        <title>Complete genome sequence of Haliscomenobacter hydrossis type strain (O).</title>
        <authorList>
            <consortium name="US DOE Joint Genome Institute (JGI-PGF)"/>
            <person name="Daligault H."/>
            <person name="Lapidus A."/>
            <person name="Zeytun A."/>
            <person name="Nolan M."/>
            <person name="Lucas S."/>
            <person name="Del Rio T.G."/>
            <person name="Tice H."/>
            <person name="Cheng J.F."/>
            <person name="Tapia R."/>
            <person name="Han C."/>
            <person name="Goodwin L."/>
            <person name="Pitluck S."/>
            <person name="Liolios K."/>
            <person name="Pagani I."/>
            <person name="Ivanova N."/>
            <person name="Huntemann M."/>
            <person name="Mavromatis K."/>
            <person name="Mikhailova N."/>
            <person name="Pati A."/>
            <person name="Chen A."/>
            <person name="Palaniappan K."/>
            <person name="Land M."/>
            <person name="Hauser L."/>
            <person name="Brambilla E.M."/>
            <person name="Rohde M."/>
            <person name="Verbarg S."/>
            <person name="Goker M."/>
            <person name="Bristow J."/>
            <person name="Eisen J.A."/>
            <person name="Markowitz V."/>
            <person name="Hugenholtz P."/>
            <person name="Kyrpides N.C."/>
            <person name="Klenk H.P."/>
            <person name="Woyke T."/>
        </authorList>
    </citation>
    <scope>NUCLEOTIDE SEQUENCE [LARGE SCALE GENOMIC DNA]</scope>
    <source>
        <strain evidence="5">ATCC 27775 / DSM 1100 / LMG 10767 / O</strain>
    </source>
</reference>
<dbReference type="InterPro" id="IPR050491">
    <property type="entry name" value="AmpC-like"/>
</dbReference>
<dbReference type="STRING" id="760192.Halhy_3247"/>
<reference key="2">
    <citation type="submission" date="2011-04" db="EMBL/GenBank/DDBJ databases">
        <title>Complete sequence of chromosome of Haliscomenobacter hydrossis DSM 1100.</title>
        <authorList>
            <consortium name="US DOE Joint Genome Institute (JGI-PGF)"/>
            <person name="Lucas S."/>
            <person name="Han J."/>
            <person name="Lapidus A."/>
            <person name="Bruce D."/>
            <person name="Goodwin L."/>
            <person name="Pitluck S."/>
            <person name="Peters L."/>
            <person name="Kyrpides N."/>
            <person name="Mavromatis K."/>
            <person name="Ivanova N."/>
            <person name="Ovchinnikova G."/>
            <person name="Pagani I."/>
            <person name="Daligault H."/>
            <person name="Detter J.C."/>
            <person name="Han C."/>
            <person name="Land M."/>
            <person name="Hauser L."/>
            <person name="Markowitz V."/>
            <person name="Cheng J.-F."/>
            <person name="Hugenholtz P."/>
            <person name="Woyke T."/>
            <person name="Wu D."/>
            <person name="Verbarg S."/>
            <person name="Frueling A."/>
            <person name="Brambilla E."/>
            <person name="Klenk H.-P."/>
            <person name="Eisen J.A."/>
        </authorList>
    </citation>
    <scope>NUCLEOTIDE SEQUENCE</scope>
    <source>
        <strain>DSM 1100</strain>
    </source>
</reference>
<evidence type="ECO:0000256" key="1">
    <source>
        <dbReference type="SAM" id="SignalP"/>
    </source>
</evidence>